<protein>
    <submittedName>
        <fullName evidence="1">Uncharacterized protein</fullName>
    </submittedName>
</protein>
<dbReference type="InterPro" id="IPR016032">
    <property type="entry name" value="Sig_transdc_resp-reg_C-effctor"/>
</dbReference>
<sequence>MPDVLTALRTLIPSSAAGCLWLDSRGRPADFWLPQLSLTQRCQLATRLRGLGAMSVERTGESDIQRYLLEPGAFGHVLDIWLQRGQRADAVLLLFRSPSEKRFGRRERERAAQWLPLLSQLTAPERAVPVFRDSGTDGTLVIRHGLPQWSDAEADQLLQQRLRCCAGGGWLDIAPVAHCCNELAALIDGGGERAAPVERFMTVPGGRVWLRAARLSACGGRRDAAVSVTLREQIPTVLYLLRCLRDTTLSPAQQRIACRLAAGATREEVRRDCRIGAETMKTHLRQIRGRLHGQHAADLLSLIGV</sequence>
<dbReference type="InterPro" id="IPR036388">
    <property type="entry name" value="WH-like_DNA-bd_sf"/>
</dbReference>
<evidence type="ECO:0000313" key="1">
    <source>
        <dbReference type="EMBL" id="AKJ69258.2"/>
    </source>
</evidence>
<proteinExistence type="predicted"/>
<gene>
    <name evidence="1" type="ORF">ABW99_14595</name>
</gene>
<keyword evidence="2" id="KW-1185">Reference proteome</keyword>
<dbReference type="KEGG" id="ptx:ABW99_14595"/>
<dbReference type="AlphaFoldDB" id="A0A0G3EQ99"/>
<dbReference type="SUPFAM" id="SSF46894">
    <property type="entry name" value="C-terminal effector domain of the bipartite response regulators"/>
    <property type="match status" value="1"/>
</dbReference>
<name>A0A0G3EQ99_9BURK</name>
<evidence type="ECO:0000313" key="2">
    <source>
        <dbReference type="Proteomes" id="UP000036700"/>
    </source>
</evidence>
<reference evidence="2" key="1">
    <citation type="submission" date="2015-06" db="EMBL/GenBank/DDBJ databases">
        <authorList>
            <person name="Lim Y.L."/>
            <person name="Ee R."/>
            <person name="Yong D."/>
            <person name="How K.Y."/>
            <person name="Yin W.F."/>
            <person name="Chan K.G."/>
        </authorList>
    </citation>
    <scope>NUCLEOTIDE SEQUENCE [LARGE SCALE GENOMIC DNA]</scope>
    <source>
        <strain evidence="2">DSM 25325</strain>
    </source>
</reference>
<dbReference type="GO" id="GO:0003677">
    <property type="term" value="F:DNA binding"/>
    <property type="evidence" value="ECO:0007669"/>
    <property type="project" value="InterPro"/>
</dbReference>
<accession>A0A0G3EQ99</accession>
<dbReference type="Gene3D" id="1.10.10.10">
    <property type="entry name" value="Winged helix-like DNA-binding domain superfamily/Winged helix DNA-binding domain"/>
    <property type="match status" value="1"/>
</dbReference>
<dbReference type="Proteomes" id="UP000036700">
    <property type="component" value="Chromosome"/>
</dbReference>
<dbReference type="GO" id="GO:0006355">
    <property type="term" value="P:regulation of DNA-templated transcription"/>
    <property type="evidence" value="ECO:0007669"/>
    <property type="project" value="InterPro"/>
</dbReference>
<dbReference type="EMBL" id="CP011568">
    <property type="protein sequence ID" value="AKJ69258.2"/>
    <property type="molecule type" value="Genomic_DNA"/>
</dbReference>
<organism evidence="1 2">
    <name type="scientific">Pandoraea thiooxydans</name>
    <dbReference type="NCBI Taxonomy" id="445709"/>
    <lineage>
        <taxon>Bacteria</taxon>
        <taxon>Pseudomonadati</taxon>
        <taxon>Pseudomonadota</taxon>
        <taxon>Betaproteobacteria</taxon>
        <taxon>Burkholderiales</taxon>
        <taxon>Burkholderiaceae</taxon>
        <taxon>Pandoraea</taxon>
    </lineage>
</organism>